<comment type="caution">
    <text evidence="1">The sequence shown here is derived from an EMBL/GenBank/DDBJ whole genome shotgun (WGS) entry which is preliminary data.</text>
</comment>
<dbReference type="EMBL" id="NMUH01001667">
    <property type="protein sequence ID" value="MQL94390.1"/>
    <property type="molecule type" value="Genomic_DNA"/>
</dbReference>
<sequence>MCATCWEQGNLRTSALRRRRPGPSRSGRDGTIRRVLNRKRSLNPTGRNKAQHALFGQGGCCAGFLGCFGVEACGEACSRRGKLVWSGRNVEGSPYYVFFMESSNPWRGSQIRVPACEGDGTPCRDRNATGRPVAFRRGTRHVDASRSWDERAISGHRILKFTASVLVYGLLELGEFPTEPMTSEAYPYSPQAKARRFRYRLPVQGRATVVLGQHLQQCSYFP</sequence>
<organism evidence="1 2">
    <name type="scientific">Colocasia esculenta</name>
    <name type="common">Wild taro</name>
    <name type="synonym">Arum esculentum</name>
    <dbReference type="NCBI Taxonomy" id="4460"/>
    <lineage>
        <taxon>Eukaryota</taxon>
        <taxon>Viridiplantae</taxon>
        <taxon>Streptophyta</taxon>
        <taxon>Embryophyta</taxon>
        <taxon>Tracheophyta</taxon>
        <taxon>Spermatophyta</taxon>
        <taxon>Magnoliopsida</taxon>
        <taxon>Liliopsida</taxon>
        <taxon>Araceae</taxon>
        <taxon>Aroideae</taxon>
        <taxon>Colocasieae</taxon>
        <taxon>Colocasia</taxon>
    </lineage>
</organism>
<evidence type="ECO:0000313" key="1">
    <source>
        <dbReference type="EMBL" id="MQL94390.1"/>
    </source>
</evidence>
<proteinExistence type="predicted"/>
<accession>A0A843VLC4</accession>
<evidence type="ECO:0000313" key="2">
    <source>
        <dbReference type="Proteomes" id="UP000652761"/>
    </source>
</evidence>
<name>A0A843VLC4_COLES</name>
<dbReference type="AlphaFoldDB" id="A0A843VLC4"/>
<gene>
    <name evidence="1" type="ORF">Taro_027043</name>
</gene>
<reference evidence="1" key="1">
    <citation type="submission" date="2017-07" db="EMBL/GenBank/DDBJ databases">
        <title>Taro Niue Genome Assembly and Annotation.</title>
        <authorList>
            <person name="Atibalentja N."/>
            <person name="Keating K."/>
            <person name="Fields C.J."/>
        </authorList>
    </citation>
    <scope>NUCLEOTIDE SEQUENCE</scope>
    <source>
        <strain evidence="1">Niue_2</strain>
        <tissue evidence="1">Leaf</tissue>
    </source>
</reference>
<dbReference type="Proteomes" id="UP000652761">
    <property type="component" value="Unassembled WGS sequence"/>
</dbReference>
<protein>
    <submittedName>
        <fullName evidence="1">Uncharacterized protein</fullName>
    </submittedName>
</protein>
<keyword evidence="2" id="KW-1185">Reference proteome</keyword>